<evidence type="ECO:0000313" key="2">
    <source>
        <dbReference type="Proteomes" id="UP001232148"/>
    </source>
</evidence>
<dbReference type="AlphaFoldDB" id="A0AAD9LWV3"/>
<protein>
    <submittedName>
        <fullName evidence="1">Uncharacterized protein</fullName>
    </submittedName>
</protein>
<name>A0AAD9LWV3_9PEZI</name>
<accession>A0AAD9LWV3</accession>
<evidence type="ECO:0000313" key="1">
    <source>
        <dbReference type="EMBL" id="KAK2021208.1"/>
    </source>
</evidence>
<comment type="caution">
    <text evidence="1">The sequence shown here is derived from an EMBL/GenBank/DDBJ whole genome shotgun (WGS) entry which is preliminary data.</text>
</comment>
<keyword evidence="2" id="KW-1185">Reference proteome</keyword>
<organism evidence="1 2">
    <name type="scientific">Colletotrichum zoysiae</name>
    <dbReference type="NCBI Taxonomy" id="1216348"/>
    <lineage>
        <taxon>Eukaryota</taxon>
        <taxon>Fungi</taxon>
        <taxon>Dikarya</taxon>
        <taxon>Ascomycota</taxon>
        <taxon>Pezizomycotina</taxon>
        <taxon>Sordariomycetes</taxon>
        <taxon>Hypocreomycetidae</taxon>
        <taxon>Glomerellales</taxon>
        <taxon>Glomerellaceae</taxon>
        <taxon>Colletotrichum</taxon>
        <taxon>Colletotrichum graminicola species complex</taxon>
    </lineage>
</organism>
<dbReference type="Proteomes" id="UP001232148">
    <property type="component" value="Unassembled WGS sequence"/>
</dbReference>
<proteinExistence type="predicted"/>
<gene>
    <name evidence="1" type="ORF">LX32DRAFT_646641</name>
</gene>
<dbReference type="EMBL" id="MU843126">
    <property type="protein sequence ID" value="KAK2021208.1"/>
    <property type="molecule type" value="Genomic_DNA"/>
</dbReference>
<reference evidence="1" key="1">
    <citation type="submission" date="2021-06" db="EMBL/GenBank/DDBJ databases">
        <title>Comparative genomics, transcriptomics and evolutionary studies reveal genomic signatures of adaptation to plant cell wall in hemibiotrophic fungi.</title>
        <authorList>
            <consortium name="DOE Joint Genome Institute"/>
            <person name="Baroncelli R."/>
            <person name="Diaz J.F."/>
            <person name="Benocci T."/>
            <person name="Peng M."/>
            <person name="Battaglia E."/>
            <person name="Haridas S."/>
            <person name="Andreopoulos W."/>
            <person name="Labutti K."/>
            <person name="Pangilinan J."/>
            <person name="Floch G.L."/>
            <person name="Makela M.R."/>
            <person name="Henrissat B."/>
            <person name="Grigoriev I.V."/>
            <person name="Crouch J.A."/>
            <person name="De Vries R.P."/>
            <person name="Sukno S.A."/>
            <person name="Thon M.R."/>
        </authorList>
    </citation>
    <scope>NUCLEOTIDE SEQUENCE</scope>
    <source>
        <strain evidence="1">MAFF235873</strain>
    </source>
</reference>
<sequence>MAWHGMAHGHPFVPPELDAEPLLSALGIQHLMPILSLFSRHDGLIIIIIITVPVSLSPHCATTTQLICTYIRLSHSSCMQ</sequence>